<dbReference type="RefSeq" id="WP_109564148.1">
    <property type="nucleotide sequence ID" value="NZ_QGDJ01000003.1"/>
</dbReference>
<evidence type="ECO:0000313" key="4">
    <source>
        <dbReference type="Proteomes" id="UP000245839"/>
    </source>
</evidence>
<dbReference type="Proteomes" id="UP000245839">
    <property type="component" value="Unassembled WGS sequence"/>
</dbReference>
<reference evidence="3 5" key="1">
    <citation type="submission" date="2016-10" db="EMBL/GenBank/DDBJ databases">
        <authorList>
            <person name="Cai Z."/>
        </authorList>
    </citation>
    <scope>NUCLEOTIDE SEQUENCE [LARGE SCALE GENOMIC DNA]</scope>
    <source>
        <strain evidence="3 5">DSM 25227</strain>
    </source>
</reference>
<dbReference type="EMBL" id="QGDJ01000003">
    <property type="protein sequence ID" value="PWJ20588.1"/>
    <property type="molecule type" value="Genomic_DNA"/>
</dbReference>
<protein>
    <submittedName>
        <fullName evidence="3">NitT/TauT family transport system substrate-binding protein</fullName>
    </submittedName>
</protein>
<feature type="signal peptide" evidence="1">
    <location>
        <begin position="1"/>
        <end position="29"/>
    </location>
</feature>
<feature type="chain" id="PRO_5036058909" evidence="1">
    <location>
        <begin position="30"/>
        <end position="347"/>
    </location>
</feature>
<dbReference type="SUPFAM" id="SSF53850">
    <property type="entry name" value="Periplasmic binding protein-like II"/>
    <property type="match status" value="1"/>
</dbReference>
<name>A0A2Y9AJK2_9RHOB</name>
<dbReference type="AlphaFoldDB" id="A0A2Y9AJK2"/>
<evidence type="ECO:0000313" key="5">
    <source>
        <dbReference type="Proteomes" id="UP000251571"/>
    </source>
</evidence>
<evidence type="ECO:0000313" key="2">
    <source>
        <dbReference type="EMBL" id="PWJ20588.1"/>
    </source>
</evidence>
<accession>A0A2Y9AJK2</accession>
<dbReference type="PANTHER" id="PTHR30024">
    <property type="entry name" value="ALIPHATIC SULFONATES-BINDING PROTEIN-RELATED"/>
    <property type="match status" value="1"/>
</dbReference>
<dbReference type="Proteomes" id="UP000251571">
    <property type="component" value="Unassembled WGS sequence"/>
</dbReference>
<evidence type="ECO:0000256" key="1">
    <source>
        <dbReference type="SAM" id="SignalP"/>
    </source>
</evidence>
<keyword evidence="1" id="KW-0732">Signal</keyword>
<dbReference type="Gene3D" id="3.40.190.10">
    <property type="entry name" value="Periplasmic binding protein-like II"/>
    <property type="match status" value="2"/>
</dbReference>
<proteinExistence type="predicted"/>
<dbReference type="Pfam" id="PF13379">
    <property type="entry name" value="NMT1_2"/>
    <property type="match status" value="1"/>
</dbReference>
<dbReference type="OrthoDB" id="9806288at2"/>
<organism evidence="3 5">
    <name type="scientific">Jannaschia seohaensis</name>
    <dbReference type="NCBI Taxonomy" id="475081"/>
    <lineage>
        <taxon>Bacteria</taxon>
        <taxon>Pseudomonadati</taxon>
        <taxon>Pseudomonadota</taxon>
        <taxon>Alphaproteobacteria</taxon>
        <taxon>Rhodobacterales</taxon>
        <taxon>Roseobacteraceae</taxon>
        <taxon>Jannaschia</taxon>
    </lineage>
</organism>
<gene>
    <name evidence="2" type="ORF">BCF38_103407</name>
    <name evidence="3" type="ORF">SAMN05421539_103407</name>
</gene>
<keyword evidence="4" id="KW-1185">Reference proteome</keyword>
<reference evidence="2 4" key="2">
    <citation type="submission" date="2018-03" db="EMBL/GenBank/DDBJ databases">
        <title>Genomic Encyclopedia of Archaeal and Bacterial Type Strains, Phase II (KMG-II): from individual species to whole genera.</title>
        <authorList>
            <person name="Goeker M."/>
        </authorList>
    </citation>
    <scope>NUCLEOTIDE SEQUENCE [LARGE SCALE GENOMIC DNA]</scope>
    <source>
        <strain evidence="2 4">DSM 25227</strain>
    </source>
</reference>
<sequence length="347" mass="37085">MTLLEKFGRSAVRVAAAGALALAAGGAMAADRINFAMPSVGMLYLPVYVADTMGYFADEDIDANLQVFKAGGGTSMAAVLGGDMDVYIGSASAALRAASQDTNAVIAGALMTQYASNVVMRGAYAAEKGLTEESTIEERLAALEGARIGVTGAGSGTHQLALYMLTEAGLDPERDATVVFVGGSREILAAFSRDRIDVFTLSNPTSDTAIADYNGFLLFNTAAGALPELDGHLYISVNTRRAWLDENPELAKRMMSAIQRAQQAMHDPDLTIEARDKVHAAYFENFDKALFDRAWTSVVPAYPTSPAISREQMERVVTFLETFSDRSFEGLDLDAAFTNELIEPVSN</sequence>
<evidence type="ECO:0000313" key="3">
    <source>
        <dbReference type="EMBL" id="SSA44684.1"/>
    </source>
</evidence>
<dbReference type="EMBL" id="UETC01000003">
    <property type="protein sequence ID" value="SSA44684.1"/>
    <property type="molecule type" value="Genomic_DNA"/>
</dbReference>